<proteinExistence type="predicted"/>
<dbReference type="EMBL" id="QFQS01000003">
    <property type="protein sequence ID" value="PZQ96664.1"/>
    <property type="molecule type" value="Genomic_DNA"/>
</dbReference>
<accession>A0A2W5S994</accession>
<reference evidence="2 3" key="1">
    <citation type="submission" date="2017-08" db="EMBL/GenBank/DDBJ databases">
        <title>Infants hospitalized years apart are colonized by the same room-sourced microbial strains.</title>
        <authorList>
            <person name="Brooks B."/>
            <person name="Olm M.R."/>
            <person name="Firek B.A."/>
            <person name="Baker R."/>
            <person name="Thomas B.C."/>
            <person name="Morowitz M.J."/>
            <person name="Banfield J.F."/>
        </authorList>
    </citation>
    <scope>NUCLEOTIDE SEQUENCE [LARGE SCALE GENOMIC DNA]</scope>
    <source>
        <strain evidence="2">S2_003_000_R2_11</strain>
    </source>
</reference>
<keyword evidence="1" id="KW-1133">Transmembrane helix</keyword>
<feature type="transmembrane region" description="Helical" evidence="1">
    <location>
        <begin position="48"/>
        <end position="67"/>
    </location>
</feature>
<dbReference type="Proteomes" id="UP000248975">
    <property type="component" value="Unassembled WGS sequence"/>
</dbReference>
<evidence type="ECO:0000313" key="3">
    <source>
        <dbReference type="Proteomes" id="UP000248975"/>
    </source>
</evidence>
<sequence length="74" mass="7504">MRKTFRVLGWLLLGLLVGGGLTILGAVAAAYAFDISQFEGAHAMGVAFFWTPLGALTGAIVGAVIGARRGGAAQ</sequence>
<organism evidence="2 3">
    <name type="scientific">Cereibacter sphaeroides</name>
    <name type="common">Rhodobacter sphaeroides</name>
    <dbReference type="NCBI Taxonomy" id="1063"/>
    <lineage>
        <taxon>Bacteria</taxon>
        <taxon>Pseudomonadati</taxon>
        <taxon>Pseudomonadota</taxon>
        <taxon>Alphaproteobacteria</taxon>
        <taxon>Rhodobacterales</taxon>
        <taxon>Paracoccaceae</taxon>
        <taxon>Cereibacter</taxon>
    </lineage>
</organism>
<keyword evidence="1" id="KW-0812">Transmembrane</keyword>
<evidence type="ECO:0000313" key="2">
    <source>
        <dbReference type="EMBL" id="PZQ96664.1"/>
    </source>
</evidence>
<name>A0A2W5S994_CERSP</name>
<evidence type="ECO:0000256" key="1">
    <source>
        <dbReference type="SAM" id="Phobius"/>
    </source>
</evidence>
<protein>
    <submittedName>
        <fullName evidence="2">Uncharacterized protein</fullName>
    </submittedName>
</protein>
<gene>
    <name evidence="2" type="ORF">DI533_13790</name>
</gene>
<comment type="caution">
    <text evidence="2">The sequence shown here is derived from an EMBL/GenBank/DDBJ whole genome shotgun (WGS) entry which is preliminary data.</text>
</comment>
<keyword evidence="1" id="KW-0472">Membrane</keyword>
<dbReference type="AlphaFoldDB" id="A0A2W5S994"/>